<evidence type="ECO:0000313" key="4">
    <source>
        <dbReference type="WBParaSite" id="HPLM_0001955501-mRNA-1"/>
    </source>
</evidence>
<sequence length="124" mass="13882">SRRYNHYPSLLFFAVIVISSTTVSLQANYTHQQAAQFTLCLHLSTSRTSTPSPSHATTRHFSDRKLPTNRSDLEDLLCMICFFSLPRGSVVLDDPVLLRKRPTPCYQVGRGAVGLGSCLLYSYL</sequence>
<dbReference type="WBParaSite" id="HPLM_0001955501-mRNA-1">
    <property type="protein sequence ID" value="HPLM_0001955501-mRNA-1"/>
    <property type="gene ID" value="HPLM_0001955501"/>
</dbReference>
<name>A0A0N4X5B3_HAEPC</name>
<gene>
    <name evidence="2" type="ORF">HPLM_LOCUS19547</name>
</gene>
<feature type="chain" id="PRO_5043124288" evidence="1">
    <location>
        <begin position="28"/>
        <end position="124"/>
    </location>
</feature>
<dbReference type="AlphaFoldDB" id="A0A0N4X5B3"/>
<evidence type="ECO:0000313" key="3">
    <source>
        <dbReference type="Proteomes" id="UP000268014"/>
    </source>
</evidence>
<evidence type="ECO:0000313" key="2">
    <source>
        <dbReference type="EMBL" id="VDO77888.1"/>
    </source>
</evidence>
<evidence type="ECO:0000256" key="1">
    <source>
        <dbReference type="SAM" id="SignalP"/>
    </source>
</evidence>
<feature type="signal peptide" evidence="1">
    <location>
        <begin position="1"/>
        <end position="27"/>
    </location>
</feature>
<dbReference type="Proteomes" id="UP000268014">
    <property type="component" value="Unassembled WGS sequence"/>
</dbReference>
<keyword evidence="3" id="KW-1185">Reference proteome</keyword>
<organism evidence="4">
    <name type="scientific">Haemonchus placei</name>
    <name type="common">Barber's pole worm</name>
    <dbReference type="NCBI Taxonomy" id="6290"/>
    <lineage>
        <taxon>Eukaryota</taxon>
        <taxon>Metazoa</taxon>
        <taxon>Ecdysozoa</taxon>
        <taxon>Nematoda</taxon>
        <taxon>Chromadorea</taxon>
        <taxon>Rhabditida</taxon>
        <taxon>Rhabditina</taxon>
        <taxon>Rhabditomorpha</taxon>
        <taxon>Strongyloidea</taxon>
        <taxon>Trichostrongylidae</taxon>
        <taxon>Haemonchus</taxon>
    </lineage>
</organism>
<dbReference type="EMBL" id="UZAF01021401">
    <property type="protein sequence ID" value="VDO77888.1"/>
    <property type="molecule type" value="Genomic_DNA"/>
</dbReference>
<accession>A0A0N4X5B3</accession>
<protein>
    <submittedName>
        <fullName evidence="4">Secreted protein</fullName>
    </submittedName>
</protein>
<reference evidence="4" key="1">
    <citation type="submission" date="2017-02" db="UniProtKB">
        <authorList>
            <consortium name="WormBaseParasite"/>
        </authorList>
    </citation>
    <scope>IDENTIFICATION</scope>
</reference>
<reference evidence="2 3" key="2">
    <citation type="submission" date="2018-11" db="EMBL/GenBank/DDBJ databases">
        <authorList>
            <consortium name="Pathogen Informatics"/>
        </authorList>
    </citation>
    <scope>NUCLEOTIDE SEQUENCE [LARGE SCALE GENOMIC DNA]</scope>
    <source>
        <strain evidence="2 3">MHpl1</strain>
    </source>
</reference>
<proteinExistence type="predicted"/>
<keyword evidence="1" id="KW-0732">Signal</keyword>